<dbReference type="Proteomes" id="UP000189933">
    <property type="component" value="Unassembled WGS sequence"/>
</dbReference>
<comment type="catalytic activity">
    <reaction evidence="1">
        <text>inosine + phosphate = alpha-D-ribose 1-phosphate + hypoxanthine</text>
        <dbReference type="Rhea" id="RHEA:27646"/>
        <dbReference type="ChEBI" id="CHEBI:17368"/>
        <dbReference type="ChEBI" id="CHEBI:17596"/>
        <dbReference type="ChEBI" id="CHEBI:43474"/>
        <dbReference type="ChEBI" id="CHEBI:57720"/>
        <dbReference type="EC" id="2.4.2.1"/>
    </reaction>
    <physiologicalReaction direction="left-to-right" evidence="1">
        <dbReference type="Rhea" id="RHEA:27647"/>
    </physiologicalReaction>
</comment>
<evidence type="ECO:0000256" key="5">
    <source>
        <dbReference type="ARBA" id="ARBA00022723"/>
    </source>
</evidence>
<keyword evidence="6" id="KW-0378">Hydrolase</keyword>
<dbReference type="GO" id="GO:0017061">
    <property type="term" value="F:S-methyl-5-thioadenosine phosphorylase activity"/>
    <property type="evidence" value="ECO:0007669"/>
    <property type="project" value="UniProtKB-EC"/>
</dbReference>
<dbReference type="InterPro" id="IPR003730">
    <property type="entry name" value="Cu_polyphenol_OxRdtase"/>
</dbReference>
<comment type="catalytic activity">
    <reaction evidence="8">
        <text>adenosine + H2O + H(+) = inosine + NH4(+)</text>
        <dbReference type="Rhea" id="RHEA:24408"/>
        <dbReference type="ChEBI" id="CHEBI:15377"/>
        <dbReference type="ChEBI" id="CHEBI:15378"/>
        <dbReference type="ChEBI" id="CHEBI:16335"/>
        <dbReference type="ChEBI" id="CHEBI:17596"/>
        <dbReference type="ChEBI" id="CHEBI:28938"/>
        <dbReference type="EC" id="3.5.4.4"/>
    </reaction>
    <physiologicalReaction direction="left-to-right" evidence="8">
        <dbReference type="Rhea" id="RHEA:24409"/>
    </physiologicalReaction>
</comment>
<keyword evidence="13" id="KW-1185">Reference proteome</keyword>
<name>A0A1T4M9B7_9FIRM</name>
<evidence type="ECO:0000256" key="3">
    <source>
        <dbReference type="ARBA" id="ARBA00007353"/>
    </source>
</evidence>
<dbReference type="InterPro" id="IPR038371">
    <property type="entry name" value="Cu_polyphenol_OxRdtase_sf"/>
</dbReference>
<dbReference type="GO" id="GO:0005507">
    <property type="term" value="F:copper ion binding"/>
    <property type="evidence" value="ECO:0007669"/>
    <property type="project" value="TreeGrafter"/>
</dbReference>
<sequence>MEPFQLRDKGGVVHLALPDWEPWALVAFSTRIGGTSKPPYNTLNLGLHVGDESGRVIVNRKRFAQSLGLEADALVSVRQVHGCHLVWAGAARRGQGAFSWDESLQAADALATTERGLPLITFYADCVPLYFLAPEGGVVAMAHAGWQGTVQQIGPLVVRELCQQLELAPEQIWVAIGPHIGPCCYEVDERVALKIEALGVGGLTPGREGHWQLDLGETNRQLLLQAGIKPENVWQSRYCTACHSDLFFSHRKSGGKTGRMGALIMLK</sequence>
<evidence type="ECO:0000256" key="4">
    <source>
        <dbReference type="ARBA" id="ARBA00022679"/>
    </source>
</evidence>
<keyword evidence="7" id="KW-0862">Zinc</keyword>
<dbReference type="Gene3D" id="3.60.140.10">
    <property type="entry name" value="CNF1/YfiH-like putative cysteine hydrolases"/>
    <property type="match status" value="1"/>
</dbReference>
<dbReference type="PANTHER" id="PTHR30616:SF2">
    <property type="entry name" value="PURINE NUCLEOSIDE PHOSPHORYLASE LACC1"/>
    <property type="match status" value="1"/>
</dbReference>
<comment type="catalytic activity">
    <reaction evidence="9">
        <text>adenosine + phosphate = alpha-D-ribose 1-phosphate + adenine</text>
        <dbReference type="Rhea" id="RHEA:27642"/>
        <dbReference type="ChEBI" id="CHEBI:16335"/>
        <dbReference type="ChEBI" id="CHEBI:16708"/>
        <dbReference type="ChEBI" id="CHEBI:43474"/>
        <dbReference type="ChEBI" id="CHEBI:57720"/>
        <dbReference type="EC" id="2.4.2.1"/>
    </reaction>
    <physiologicalReaction direction="left-to-right" evidence="9">
        <dbReference type="Rhea" id="RHEA:27643"/>
    </physiologicalReaction>
</comment>
<dbReference type="CDD" id="cd16833">
    <property type="entry name" value="YfiH"/>
    <property type="match status" value="1"/>
</dbReference>
<comment type="similarity">
    <text evidence="3 11">Belongs to the purine nucleoside phosphorylase YfiH/LACC1 family.</text>
</comment>
<reference evidence="13" key="1">
    <citation type="submission" date="2017-02" db="EMBL/GenBank/DDBJ databases">
        <authorList>
            <person name="Varghese N."/>
            <person name="Submissions S."/>
        </authorList>
    </citation>
    <scope>NUCLEOTIDE SEQUENCE [LARGE SCALE GENOMIC DNA]</scope>
    <source>
        <strain evidence="13">DSM 16521</strain>
    </source>
</reference>
<evidence type="ECO:0000256" key="11">
    <source>
        <dbReference type="RuleBase" id="RU361274"/>
    </source>
</evidence>
<gene>
    <name evidence="12" type="ORF">SAMN02745885_00488</name>
</gene>
<dbReference type="AlphaFoldDB" id="A0A1T4M9B7"/>
<dbReference type="OrthoDB" id="4279at2"/>
<proteinExistence type="inferred from homology"/>
<dbReference type="InterPro" id="IPR011324">
    <property type="entry name" value="Cytotoxic_necrot_fac-like_cat"/>
</dbReference>
<evidence type="ECO:0000256" key="7">
    <source>
        <dbReference type="ARBA" id="ARBA00022833"/>
    </source>
</evidence>
<evidence type="ECO:0000256" key="2">
    <source>
        <dbReference type="ARBA" id="ARBA00003215"/>
    </source>
</evidence>
<organism evidence="12 13">
    <name type="scientific">Carboxydocella sporoproducens DSM 16521</name>
    <dbReference type="NCBI Taxonomy" id="1121270"/>
    <lineage>
        <taxon>Bacteria</taxon>
        <taxon>Bacillati</taxon>
        <taxon>Bacillota</taxon>
        <taxon>Clostridia</taxon>
        <taxon>Eubacteriales</taxon>
        <taxon>Clostridiales Family XVI. Incertae Sedis</taxon>
        <taxon>Carboxydocella</taxon>
    </lineage>
</organism>
<dbReference type="SUPFAM" id="SSF64438">
    <property type="entry name" value="CNF1/YfiH-like putative cysteine hydrolases"/>
    <property type="match status" value="1"/>
</dbReference>
<dbReference type="RefSeq" id="WP_078664626.1">
    <property type="nucleotide sequence ID" value="NZ_FUXM01000003.1"/>
</dbReference>
<dbReference type="EMBL" id="FUXM01000003">
    <property type="protein sequence ID" value="SJZ63522.1"/>
    <property type="molecule type" value="Genomic_DNA"/>
</dbReference>
<protein>
    <recommendedName>
        <fullName evidence="11">Purine nucleoside phosphorylase</fullName>
    </recommendedName>
</protein>
<accession>A0A1T4M9B7</accession>
<dbReference type="Pfam" id="PF02578">
    <property type="entry name" value="Cu-oxidase_4"/>
    <property type="match status" value="1"/>
</dbReference>
<keyword evidence="5" id="KW-0479">Metal-binding</keyword>
<evidence type="ECO:0000313" key="12">
    <source>
        <dbReference type="EMBL" id="SJZ63522.1"/>
    </source>
</evidence>
<keyword evidence="4" id="KW-0808">Transferase</keyword>
<evidence type="ECO:0000256" key="10">
    <source>
        <dbReference type="ARBA" id="ARBA00049893"/>
    </source>
</evidence>
<comment type="function">
    <text evidence="2">Purine nucleoside enzyme that catalyzes the phosphorolysis of adenosine and inosine nucleosides, yielding D-ribose 1-phosphate and the respective free bases, adenine and hypoxanthine. Also catalyzes the phosphorolysis of S-methyl-5'-thioadenosine into adenine and S-methyl-5-thio-alpha-D-ribose 1-phosphate. Also has adenosine deaminase activity.</text>
</comment>
<evidence type="ECO:0000256" key="8">
    <source>
        <dbReference type="ARBA" id="ARBA00047989"/>
    </source>
</evidence>
<evidence type="ECO:0000256" key="1">
    <source>
        <dbReference type="ARBA" id="ARBA00000553"/>
    </source>
</evidence>
<dbReference type="PANTHER" id="PTHR30616">
    <property type="entry name" value="UNCHARACTERIZED PROTEIN YFIH"/>
    <property type="match status" value="1"/>
</dbReference>
<evidence type="ECO:0000256" key="9">
    <source>
        <dbReference type="ARBA" id="ARBA00048968"/>
    </source>
</evidence>
<dbReference type="GO" id="GO:0016787">
    <property type="term" value="F:hydrolase activity"/>
    <property type="evidence" value="ECO:0007669"/>
    <property type="project" value="UniProtKB-KW"/>
</dbReference>
<evidence type="ECO:0000256" key="6">
    <source>
        <dbReference type="ARBA" id="ARBA00022801"/>
    </source>
</evidence>
<evidence type="ECO:0000313" key="13">
    <source>
        <dbReference type="Proteomes" id="UP000189933"/>
    </source>
</evidence>
<comment type="catalytic activity">
    <reaction evidence="10">
        <text>S-methyl-5'-thioadenosine + phosphate = 5-(methylsulfanyl)-alpha-D-ribose 1-phosphate + adenine</text>
        <dbReference type="Rhea" id="RHEA:11852"/>
        <dbReference type="ChEBI" id="CHEBI:16708"/>
        <dbReference type="ChEBI" id="CHEBI:17509"/>
        <dbReference type="ChEBI" id="CHEBI:43474"/>
        <dbReference type="ChEBI" id="CHEBI:58533"/>
        <dbReference type="EC" id="2.4.2.28"/>
    </reaction>
    <physiologicalReaction direction="left-to-right" evidence="10">
        <dbReference type="Rhea" id="RHEA:11853"/>
    </physiologicalReaction>
</comment>
<dbReference type="NCBIfam" id="TIGR00726">
    <property type="entry name" value="peptidoglycan editing factor PgeF"/>
    <property type="match status" value="1"/>
</dbReference>